<feature type="region of interest" description="Disordered" evidence="1">
    <location>
        <begin position="1"/>
        <end position="56"/>
    </location>
</feature>
<keyword evidence="2" id="KW-0812">Transmembrane</keyword>
<dbReference type="Pfam" id="PF11772">
    <property type="entry name" value="EpuA"/>
    <property type="match status" value="1"/>
</dbReference>
<reference evidence="3 4" key="1">
    <citation type="submission" date="2021-07" db="EMBL/GenBank/DDBJ databases">
        <title>Paenibacillus radiodurans sp. nov., isolated from the southeastern edge of Tengger Desert.</title>
        <authorList>
            <person name="Zhang G."/>
        </authorList>
    </citation>
    <scope>NUCLEOTIDE SEQUENCE [LARGE SCALE GENOMIC DNA]</scope>
    <source>
        <strain evidence="3 4">CCM 7311</strain>
    </source>
</reference>
<feature type="transmembrane region" description="Helical" evidence="2">
    <location>
        <begin position="67"/>
        <end position="93"/>
    </location>
</feature>
<name>A0ABS7C361_9BACL</name>
<keyword evidence="3" id="KW-0240">DNA-directed RNA polymerase</keyword>
<keyword evidence="3" id="KW-0804">Transcription</keyword>
<feature type="compositionally biased region" description="Basic and acidic residues" evidence="1">
    <location>
        <begin position="31"/>
        <end position="53"/>
    </location>
</feature>
<evidence type="ECO:0000256" key="2">
    <source>
        <dbReference type="SAM" id="Phobius"/>
    </source>
</evidence>
<protein>
    <submittedName>
        <fullName evidence="3">DNA-directed RNA polymerase subunit beta</fullName>
    </submittedName>
</protein>
<keyword evidence="4" id="KW-1185">Reference proteome</keyword>
<evidence type="ECO:0000313" key="3">
    <source>
        <dbReference type="EMBL" id="MBW7455240.1"/>
    </source>
</evidence>
<dbReference type="InterPro" id="IPR024596">
    <property type="entry name" value="RNApol_su_b/EpuA"/>
</dbReference>
<feature type="compositionally biased region" description="Basic and acidic residues" evidence="1">
    <location>
        <begin position="1"/>
        <end position="21"/>
    </location>
</feature>
<organism evidence="3 4">
    <name type="scientific">Paenibacillus sepulcri</name>
    <dbReference type="NCBI Taxonomy" id="359917"/>
    <lineage>
        <taxon>Bacteria</taxon>
        <taxon>Bacillati</taxon>
        <taxon>Bacillota</taxon>
        <taxon>Bacilli</taxon>
        <taxon>Bacillales</taxon>
        <taxon>Paenibacillaceae</taxon>
        <taxon>Paenibacillus</taxon>
    </lineage>
</organism>
<keyword evidence="2" id="KW-0472">Membrane</keyword>
<gene>
    <name evidence="3" type="ORF">K0U00_14535</name>
</gene>
<proteinExistence type="predicted"/>
<evidence type="ECO:0000313" key="4">
    <source>
        <dbReference type="Proteomes" id="UP001519887"/>
    </source>
</evidence>
<dbReference type="Proteomes" id="UP001519887">
    <property type="component" value="Unassembled WGS sequence"/>
</dbReference>
<sequence>MEIKKQTAIETEGVSRPERKSLLRAAPDNVKAPEAEDDSRKQRGQEAGDERQVGKNTRSKRNLGLRILFWLLRKSIVPALCIIAILGGMYIGYSMLGKRPGEDIFVWDTWKHMYDLIFADS</sequence>
<dbReference type="GO" id="GO:0000428">
    <property type="term" value="C:DNA-directed RNA polymerase complex"/>
    <property type="evidence" value="ECO:0007669"/>
    <property type="project" value="UniProtKB-KW"/>
</dbReference>
<dbReference type="EMBL" id="JAHZIK010000327">
    <property type="protein sequence ID" value="MBW7455240.1"/>
    <property type="molecule type" value="Genomic_DNA"/>
</dbReference>
<keyword evidence="2" id="KW-1133">Transmembrane helix</keyword>
<dbReference type="RefSeq" id="WP_210039030.1">
    <property type="nucleotide sequence ID" value="NZ_JBHLVU010000043.1"/>
</dbReference>
<accession>A0ABS7C361</accession>
<comment type="caution">
    <text evidence="3">The sequence shown here is derived from an EMBL/GenBank/DDBJ whole genome shotgun (WGS) entry which is preliminary data.</text>
</comment>
<evidence type="ECO:0000256" key="1">
    <source>
        <dbReference type="SAM" id="MobiDB-lite"/>
    </source>
</evidence>